<comment type="caution">
    <text evidence="3">The sequence shown here is derived from an EMBL/GenBank/DDBJ whole genome shotgun (WGS) entry which is preliminary data.</text>
</comment>
<evidence type="ECO:0000313" key="4">
    <source>
        <dbReference type="Proteomes" id="UP000651977"/>
    </source>
</evidence>
<dbReference type="Proteomes" id="UP000651977">
    <property type="component" value="Unassembled WGS sequence"/>
</dbReference>
<evidence type="ECO:0000256" key="1">
    <source>
        <dbReference type="SAM" id="SignalP"/>
    </source>
</evidence>
<dbReference type="InterPro" id="IPR029058">
    <property type="entry name" value="AB_hydrolase_fold"/>
</dbReference>
<dbReference type="PANTHER" id="PTHR12277:SF81">
    <property type="entry name" value="PROTEIN ABHD13"/>
    <property type="match status" value="1"/>
</dbReference>
<dbReference type="RefSeq" id="WP_055734190.1">
    <property type="nucleotide sequence ID" value="NZ_BMDY01000012.1"/>
</dbReference>
<proteinExistence type="predicted"/>
<feature type="domain" description="Serine aminopeptidase S33" evidence="2">
    <location>
        <begin position="63"/>
        <end position="167"/>
    </location>
</feature>
<keyword evidence="4" id="KW-1185">Reference proteome</keyword>
<evidence type="ECO:0000259" key="2">
    <source>
        <dbReference type="Pfam" id="PF12146"/>
    </source>
</evidence>
<feature type="chain" id="PRO_5046932004" description="Serine aminopeptidase S33 domain-containing protein" evidence="1">
    <location>
        <begin position="20"/>
        <end position="291"/>
    </location>
</feature>
<gene>
    <name evidence="3" type="ORF">GCM10007414_21540</name>
</gene>
<dbReference type="Pfam" id="PF12146">
    <property type="entry name" value="Hydrolase_4"/>
    <property type="match status" value="1"/>
</dbReference>
<dbReference type="InterPro" id="IPR022742">
    <property type="entry name" value="Hydrolase_4"/>
</dbReference>
<protein>
    <recommendedName>
        <fullName evidence="2">Serine aminopeptidase S33 domain-containing protein</fullName>
    </recommendedName>
</protein>
<reference evidence="4" key="1">
    <citation type="journal article" date="2019" name="Int. J. Syst. Evol. Microbiol.">
        <title>The Global Catalogue of Microorganisms (GCM) 10K type strain sequencing project: providing services to taxonomists for standard genome sequencing and annotation.</title>
        <authorList>
            <consortium name="The Broad Institute Genomics Platform"/>
            <consortium name="The Broad Institute Genome Sequencing Center for Infectious Disease"/>
            <person name="Wu L."/>
            <person name="Ma J."/>
        </authorList>
    </citation>
    <scope>NUCLEOTIDE SEQUENCE [LARGE SCALE GENOMIC DNA]</scope>
    <source>
        <strain evidence="4">CGMCC 1.10131</strain>
    </source>
</reference>
<sequence>MKKLGILLLVLIAVTGCSHSPYYSPKAGGDMALEGYTYDSFFLPSDSGNQLHSVFIATKDLNSKGLVVHFHGNSGNISETVEKYLWLSDAGYDLLLFDYSGYGHSSGRANFANLRADAQSVFRFVEQQFASSENYSLISIGTSLGGAVMLDGLIESQQRELFDLVVVDSSFHSFTEVAQHVVSQNPLGFLGAWLIPLVVDEQYNPLPRLQHLANTPLLFVHCESDALIPWQFSEKMHQQSLKNSNLELLQGCKHARTFTPESSENRPRLLSYLSQLEAASTDLETLAKVEN</sequence>
<organism evidence="3 4">
    <name type="scientific">Agarivorans gilvus</name>
    <dbReference type="NCBI Taxonomy" id="680279"/>
    <lineage>
        <taxon>Bacteria</taxon>
        <taxon>Pseudomonadati</taxon>
        <taxon>Pseudomonadota</taxon>
        <taxon>Gammaproteobacteria</taxon>
        <taxon>Alteromonadales</taxon>
        <taxon>Alteromonadaceae</taxon>
        <taxon>Agarivorans</taxon>
    </lineage>
</organism>
<name>A0ABQ1I4E6_9ALTE</name>
<evidence type="ECO:0000313" key="3">
    <source>
        <dbReference type="EMBL" id="GGB07871.1"/>
    </source>
</evidence>
<keyword evidence="1" id="KW-0732">Signal</keyword>
<accession>A0ABQ1I4E6</accession>
<dbReference type="SUPFAM" id="SSF53474">
    <property type="entry name" value="alpha/beta-Hydrolases"/>
    <property type="match status" value="1"/>
</dbReference>
<dbReference type="Gene3D" id="3.40.50.1820">
    <property type="entry name" value="alpha/beta hydrolase"/>
    <property type="match status" value="1"/>
</dbReference>
<feature type="signal peptide" evidence="1">
    <location>
        <begin position="1"/>
        <end position="19"/>
    </location>
</feature>
<dbReference type="PROSITE" id="PS51257">
    <property type="entry name" value="PROKAR_LIPOPROTEIN"/>
    <property type="match status" value="1"/>
</dbReference>
<dbReference type="EMBL" id="BMDY01000012">
    <property type="protein sequence ID" value="GGB07871.1"/>
    <property type="molecule type" value="Genomic_DNA"/>
</dbReference>
<dbReference type="PANTHER" id="PTHR12277">
    <property type="entry name" value="ALPHA/BETA HYDROLASE DOMAIN-CONTAINING PROTEIN"/>
    <property type="match status" value="1"/>
</dbReference>